<dbReference type="InterPro" id="IPR014720">
    <property type="entry name" value="dsRBD_dom"/>
</dbReference>
<dbReference type="InterPro" id="IPR038248">
    <property type="entry name" value="Dicer_dimer_sf"/>
</dbReference>
<dbReference type="GO" id="GO:0010267">
    <property type="term" value="P:ta-siRNA processing"/>
    <property type="evidence" value="ECO:0007669"/>
    <property type="project" value="EnsemblPlants"/>
</dbReference>
<dbReference type="FunFam" id="1.10.1520.10:FF:000004">
    <property type="entry name" value="Endoribonuclease dicer-like 1"/>
    <property type="match status" value="1"/>
</dbReference>
<dbReference type="Pfam" id="PF00270">
    <property type="entry name" value="DEAD"/>
    <property type="match status" value="1"/>
</dbReference>
<dbReference type="SMART" id="SM00487">
    <property type="entry name" value="DEXDc"/>
    <property type="match status" value="1"/>
</dbReference>
<feature type="domain" description="Helicase C-terminal" evidence="22">
    <location>
        <begin position="443"/>
        <end position="601"/>
    </location>
</feature>
<dbReference type="CDD" id="cd18034">
    <property type="entry name" value="DEXHc_dicer"/>
    <property type="match status" value="1"/>
</dbReference>
<dbReference type="Pfam" id="PF03368">
    <property type="entry name" value="Dicer_dimer"/>
    <property type="match status" value="1"/>
</dbReference>
<dbReference type="GO" id="GO:0003723">
    <property type="term" value="F:RNA binding"/>
    <property type="evidence" value="ECO:0000318"/>
    <property type="project" value="GO_Central"/>
</dbReference>
<evidence type="ECO:0000256" key="3">
    <source>
        <dbReference type="ARBA" id="ARBA00004123"/>
    </source>
</evidence>
<sequence length="1698" mass="191881">MSGGGYENGATSSPSAEPSLITNQLSVLSINDDEHSSVSVEKDPRKIARKYQMDLCKKALEENVVVYLGTGSGKTHIAVLLIYEMGHLIKKPQKSICVFLAPTVALVQQGGEFKCICNFIIYWPKCYLLFHVLLELEKQAKVIEESIDFKVGTYCGKSKHLKSHQDWEKEMEQYEVLVMTPQILLHNLSHCYIRIEFIALLIFDECHYAQVESDHPYAEIMKIFYKPDVVKQPRIFGMTASPISGKGVNFFDNFLHSKQKSATVEGLETLLRSKVYSVEDKDELEQFVASPKVNVYQYGPGSSCHTKAYSQKLEEIKHQCVKELHKKAVDSTLRNTKKMLKRLHGHLIFSLENLGVLGALQGDHHERHQMVEAEVNASDDSLCDRYLSQVDTVFTSGCAKDGMNPDLALMEVLKEPYFSKKLLRLIGILSNFGFFEAMERFQGLEQVHDSFQFPIMVQPDMKCIVFVNRIVTARSLSYILQHLKILSSWKCGFLVGVHSGLKSMSRKNTNIILDKFRSGELNLLIATKVGEEGLDIQTCCLVIRFDLPETVASFIQSRGRARMPKSEYAFLVDRGNQRELDLIEHFTRSEAQMDDEISSRKSRTMVADFQENIYKVDMTGATVSSALSISLLHHYCSKLPHDEYFCPKPQFYYFDDVDGTICKLILPSNAAMHSIDSAPQSSIEAAKKDACLRACKSLHELGALTDYLLPDQADEDKDLVPDFSDLECCEGEDAREELHEMIVPASLKEPWTETDNPVCLNSYYISFFPFPNDRVYKKFGLFLKAPLPQEAERMKLDLNLARGRSVKTELIPSGTTSFENNEIQLAEKFQRMFFKIILDRSEFISEFVSLEKKDFVDSGSKFYLLLPVNLFGHDKISVDWELVRRCLSSPVFGTSVCTSNNMSKFEEQLQLANGSKSVHDVVNSLVYVPCKDAFFFISDVVKDKNAYSMYKDSKNHVEHYYDTFSVHLLYPDQPLIKAKQLFCLENLLRKKGYSELRDKEEHFVELPPEICQLKIIGFSKDIGSSLSLLPSIMHRLESLLVAIELKGCLSASFPEGRELAIDHVLEALTTENCHESFSLERLEVLGDAFLKFAVGRHLFLLHDAFDEGQLTRKRSNAVNNSNLYMVAIKKNLQAYIRDQSFEPDHFYVVGRPCPVTCNKQTEKNIHGLCGSGTDGIKTEVRCSKYHHWLRKKTIADIVEALVGAFVVDSGFKAAIAFLKWIGIHTDFKEPQLKSICSASKVFMPLADEIDVLGIERLLGYSFIHKGLLIQAFIHPSYNRHGGGCYQRLEFLGDAVLDYLITSYLYSVYPKLKPGQLTDLRSISVNNNTFAVVAVRQSFHSHILCDSSDLRESITRYVNFIGRPDSTRRLGEEPSCPKALGDLVESCMGAILLDTGFDLNRAWQIILSFLKPVMSFTRLQLNPTRELYELCQSFGWNLKFLPSKKDGNFLVEARVNGENVSAAASALNINKKSAQRMAAQIVCSSLKAQGYRPKSKSLEQVLKAAIKMEAKLIGYDETPCVLTTICDDLDKHETSESDCHLKVFPVNEELARSCNFKSKSTRKLLSTEASVQCNSDQTIMSNGSKEDAKATGINKQGYLYLLFYPCHHFLLQNTSGGSKTESAKSRLHEICAANCWKPPLFECCKETGPSHLKEFTFRVLVEIEETSRVIESYGEAQAKKKDAAEHAAEGALWFLKQEG</sequence>
<evidence type="ECO:0000256" key="11">
    <source>
        <dbReference type="ARBA" id="ARBA00022840"/>
    </source>
</evidence>
<organism evidence="24">
    <name type="scientific">Solanum lycopersicum</name>
    <name type="common">Tomato</name>
    <name type="synonym">Lycopersicon esculentum</name>
    <dbReference type="NCBI Taxonomy" id="4081"/>
    <lineage>
        <taxon>Eukaryota</taxon>
        <taxon>Viridiplantae</taxon>
        <taxon>Streptophyta</taxon>
        <taxon>Embryophyta</taxon>
        <taxon>Tracheophyta</taxon>
        <taxon>Spermatophyta</taxon>
        <taxon>Magnoliopsida</taxon>
        <taxon>eudicotyledons</taxon>
        <taxon>Gunneridae</taxon>
        <taxon>Pentapetalae</taxon>
        <taxon>asterids</taxon>
        <taxon>lamiids</taxon>
        <taxon>Solanales</taxon>
        <taxon>Solanaceae</taxon>
        <taxon>Solanoideae</taxon>
        <taxon>Solaneae</taxon>
        <taxon>Solanum</taxon>
        <taxon>Solanum subgen. Lycopersicon</taxon>
    </lineage>
</organism>
<evidence type="ECO:0000256" key="9">
    <source>
        <dbReference type="ARBA" id="ARBA00022801"/>
    </source>
</evidence>
<evidence type="ECO:0000256" key="16">
    <source>
        <dbReference type="ARBA" id="ARBA00035116"/>
    </source>
</evidence>
<dbReference type="InterPro" id="IPR027417">
    <property type="entry name" value="P-loop_NTPase"/>
</dbReference>
<dbReference type="SMART" id="SM00490">
    <property type="entry name" value="HELICc"/>
    <property type="match status" value="1"/>
</dbReference>
<evidence type="ECO:0000256" key="4">
    <source>
        <dbReference type="ARBA" id="ARBA00022722"/>
    </source>
</evidence>
<evidence type="ECO:0000256" key="7">
    <source>
        <dbReference type="ARBA" id="ARBA00022741"/>
    </source>
</evidence>
<feature type="domain" description="Helicase ATP-binding" evidence="21">
    <location>
        <begin position="55"/>
        <end position="260"/>
    </location>
</feature>
<keyword evidence="9" id="KW-0378">Hydrolase</keyword>
<name>A0A3Q7H613_SOLLC</name>
<dbReference type="SUPFAM" id="SSF52540">
    <property type="entry name" value="P-loop containing nucleoside triphosphate hydrolases"/>
    <property type="match status" value="1"/>
</dbReference>
<evidence type="ECO:0000256" key="5">
    <source>
        <dbReference type="ARBA" id="ARBA00022723"/>
    </source>
</evidence>
<keyword evidence="5" id="KW-0479">Metal-binding</keyword>
<dbReference type="CDD" id="cd19869">
    <property type="entry name" value="DSRM_DCL_plant"/>
    <property type="match status" value="1"/>
</dbReference>
<dbReference type="SUPFAM" id="SSF54768">
    <property type="entry name" value="dsRNA-binding domain-like"/>
    <property type="match status" value="2"/>
</dbReference>
<evidence type="ECO:0000256" key="10">
    <source>
        <dbReference type="ARBA" id="ARBA00022806"/>
    </source>
</evidence>
<dbReference type="PROSITE" id="PS51194">
    <property type="entry name" value="HELICASE_CTER"/>
    <property type="match status" value="1"/>
</dbReference>
<dbReference type="PROSITE" id="PS51327">
    <property type="entry name" value="DICER_DSRBF"/>
    <property type="match status" value="1"/>
</dbReference>
<dbReference type="GO" id="GO:0010050">
    <property type="term" value="P:vegetative phase change"/>
    <property type="evidence" value="ECO:0007669"/>
    <property type="project" value="EnsemblPlants"/>
</dbReference>
<dbReference type="Gene3D" id="1.10.1520.10">
    <property type="entry name" value="Ribonuclease III domain"/>
    <property type="match status" value="2"/>
</dbReference>
<comment type="cofactor">
    <cofactor evidence="2">
        <name>Mg(2+)</name>
        <dbReference type="ChEBI" id="CHEBI:18420"/>
    </cofactor>
</comment>
<dbReference type="CDD" id="cd00593">
    <property type="entry name" value="RIBOc"/>
    <property type="match status" value="2"/>
</dbReference>
<dbReference type="Gene3D" id="3.30.160.380">
    <property type="entry name" value="Dicer dimerisation domain"/>
    <property type="match status" value="1"/>
</dbReference>
<dbReference type="GO" id="GO:0005737">
    <property type="term" value="C:cytoplasm"/>
    <property type="evidence" value="ECO:0000318"/>
    <property type="project" value="GO_Central"/>
</dbReference>
<dbReference type="OMA" id="YHVNRMC"/>
<dbReference type="InterPro" id="IPR014001">
    <property type="entry name" value="Helicase_ATP-bd"/>
</dbReference>
<dbReference type="InterPro" id="IPR001650">
    <property type="entry name" value="Helicase_C-like"/>
</dbReference>
<evidence type="ECO:0000259" key="18">
    <source>
        <dbReference type="PROSITE" id="PS50137"/>
    </source>
</evidence>
<dbReference type="GO" id="GO:0005524">
    <property type="term" value="F:ATP binding"/>
    <property type="evidence" value="ECO:0007669"/>
    <property type="project" value="UniProtKB-KW"/>
</dbReference>
<protein>
    <recommendedName>
        <fullName evidence="26">Dicer-like protein 4</fullName>
    </recommendedName>
</protein>
<dbReference type="SUPFAM" id="SSF69065">
    <property type="entry name" value="RNase III domain-like"/>
    <property type="match status" value="2"/>
</dbReference>
<dbReference type="Gramene" id="Solyc07g005030.3.1">
    <property type="protein sequence ID" value="Solyc07g005030.3.1"/>
    <property type="gene ID" value="Solyc07g005030.3"/>
</dbReference>
<reference evidence="24" key="2">
    <citation type="submission" date="2019-01" db="UniProtKB">
        <authorList>
            <consortium name="EnsemblPlants"/>
        </authorList>
    </citation>
    <scope>IDENTIFICATION</scope>
    <source>
        <strain evidence="24">cv. Heinz 1706</strain>
    </source>
</reference>
<dbReference type="PaxDb" id="4081-Solyc07g005030.2.1"/>
<keyword evidence="10" id="KW-0347">Helicase</keyword>
<dbReference type="GO" id="GO:0051214">
    <property type="term" value="P:RNAi-mediated antiviral immunity against RNA virus"/>
    <property type="evidence" value="ECO:0007669"/>
    <property type="project" value="EnsemblPlants"/>
</dbReference>
<feature type="domain" description="RNase III" evidence="19">
    <location>
        <begin position="1251"/>
        <end position="1395"/>
    </location>
</feature>
<dbReference type="GO" id="GO:0004386">
    <property type="term" value="F:helicase activity"/>
    <property type="evidence" value="ECO:0007669"/>
    <property type="project" value="UniProtKB-KW"/>
</dbReference>
<comment type="similarity">
    <text evidence="16 17">Belongs to the helicase family. Dicer subfamily.</text>
</comment>
<evidence type="ECO:0000256" key="13">
    <source>
        <dbReference type="ARBA" id="ARBA00022884"/>
    </source>
</evidence>
<dbReference type="PROSITE" id="PS50137">
    <property type="entry name" value="DS_RBD"/>
    <property type="match status" value="2"/>
</dbReference>
<evidence type="ECO:0000259" key="19">
    <source>
        <dbReference type="PROSITE" id="PS50142"/>
    </source>
</evidence>
<evidence type="ECO:0008006" key="26">
    <source>
        <dbReference type="Google" id="ProtNLM"/>
    </source>
</evidence>
<evidence type="ECO:0000259" key="23">
    <source>
        <dbReference type="PROSITE" id="PS51327"/>
    </source>
</evidence>
<dbReference type="FunFam" id="3.40.50.300:FF:000420">
    <property type="entry name" value="Endoribonuclease dicer-like 1"/>
    <property type="match status" value="1"/>
</dbReference>
<feature type="domain" description="PAZ" evidence="20">
    <location>
        <begin position="894"/>
        <end position="1015"/>
    </location>
</feature>
<dbReference type="Pfam" id="PF14709">
    <property type="entry name" value="DND1_DSRM"/>
    <property type="match status" value="1"/>
</dbReference>
<keyword evidence="11" id="KW-0067">ATP-binding</keyword>
<keyword evidence="12" id="KW-0460">Magnesium</keyword>
<dbReference type="GO" id="GO:0030422">
    <property type="term" value="P:siRNA processing"/>
    <property type="evidence" value="ECO:0000318"/>
    <property type="project" value="GO_Central"/>
</dbReference>
<keyword evidence="15" id="KW-0539">Nucleus</keyword>
<dbReference type="GO" id="GO:0046872">
    <property type="term" value="F:metal ion binding"/>
    <property type="evidence" value="ECO:0007669"/>
    <property type="project" value="UniProtKB-KW"/>
</dbReference>
<dbReference type="InterPro" id="IPR005034">
    <property type="entry name" value="Dicer_dimerisation"/>
</dbReference>
<evidence type="ECO:0000259" key="21">
    <source>
        <dbReference type="PROSITE" id="PS51192"/>
    </source>
</evidence>
<evidence type="ECO:0000256" key="15">
    <source>
        <dbReference type="ARBA" id="ARBA00023242"/>
    </source>
</evidence>
<dbReference type="Gene3D" id="3.40.50.300">
    <property type="entry name" value="P-loop containing nucleotide triphosphate hydrolases"/>
    <property type="match status" value="2"/>
</dbReference>
<dbReference type="Gene3D" id="3.30.160.20">
    <property type="match status" value="2"/>
</dbReference>
<keyword evidence="8" id="KW-0255">Endonuclease</keyword>
<keyword evidence="13 17" id="KW-0694">RNA-binding</keyword>
<dbReference type="Proteomes" id="UP000004994">
    <property type="component" value="Chromosome 7"/>
</dbReference>
<dbReference type="Pfam" id="PF00636">
    <property type="entry name" value="Ribonuclease_3"/>
    <property type="match status" value="2"/>
</dbReference>
<proteinExistence type="inferred from homology"/>
<dbReference type="InterPro" id="IPR000999">
    <property type="entry name" value="RNase_III_dom"/>
</dbReference>
<keyword evidence="14" id="KW-0943">RNA-mediated gene silencing</keyword>
<dbReference type="Pfam" id="PF00271">
    <property type="entry name" value="Helicase_C"/>
    <property type="match status" value="1"/>
</dbReference>
<dbReference type="Gene3D" id="2.170.260.10">
    <property type="entry name" value="paz domain"/>
    <property type="match status" value="1"/>
</dbReference>
<comment type="subcellular location">
    <subcellularLocation>
        <location evidence="3">Nucleus</location>
    </subcellularLocation>
</comment>
<dbReference type="GO" id="GO:0010599">
    <property type="term" value="P:lsiRNA processing"/>
    <property type="evidence" value="ECO:0007669"/>
    <property type="project" value="EnsemblPlants"/>
</dbReference>
<feature type="domain" description="RNase III" evidence="19">
    <location>
        <begin position="1066"/>
        <end position="1210"/>
    </location>
</feature>
<keyword evidence="4" id="KW-0540">Nuclease</keyword>
<dbReference type="FunCoup" id="A0A3Q7H613">
    <property type="interactions" value="2544"/>
</dbReference>
<dbReference type="PANTHER" id="PTHR14950:SF15">
    <property type="entry name" value="DICER-LIKE PROTEIN 4"/>
    <property type="match status" value="1"/>
</dbReference>
<keyword evidence="7" id="KW-0547">Nucleotide-binding</keyword>
<dbReference type="SMART" id="SM00535">
    <property type="entry name" value="RIBOc"/>
    <property type="match status" value="2"/>
</dbReference>
<keyword evidence="6" id="KW-0677">Repeat</keyword>
<evidence type="ECO:0000256" key="12">
    <source>
        <dbReference type="ARBA" id="ARBA00022842"/>
    </source>
</evidence>
<evidence type="ECO:0000259" key="22">
    <source>
        <dbReference type="PROSITE" id="PS51194"/>
    </source>
</evidence>
<evidence type="ECO:0000256" key="8">
    <source>
        <dbReference type="ARBA" id="ARBA00022759"/>
    </source>
</evidence>
<evidence type="ECO:0000259" key="20">
    <source>
        <dbReference type="PROSITE" id="PS50821"/>
    </source>
</evidence>
<dbReference type="InterPro" id="IPR003100">
    <property type="entry name" value="PAZ_dom"/>
</dbReference>
<evidence type="ECO:0000256" key="2">
    <source>
        <dbReference type="ARBA" id="ARBA00001946"/>
    </source>
</evidence>
<dbReference type="GO" id="GO:0006353">
    <property type="term" value="P:DNA-templated transcription termination"/>
    <property type="evidence" value="ECO:0007669"/>
    <property type="project" value="EnsemblPlants"/>
</dbReference>
<comment type="cofactor">
    <cofactor evidence="1">
        <name>Mn(2+)</name>
        <dbReference type="ChEBI" id="CHEBI:29035"/>
    </cofactor>
</comment>
<dbReference type="PANTHER" id="PTHR14950">
    <property type="entry name" value="DICER-RELATED"/>
    <property type="match status" value="1"/>
</dbReference>
<feature type="domain" description="DRBM" evidence="18">
    <location>
        <begin position="1621"/>
        <end position="1696"/>
    </location>
</feature>
<dbReference type="GO" id="GO:0005634">
    <property type="term" value="C:nucleus"/>
    <property type="evidence" value="ECO:0000318"/>
    <property type="project" value="GO_Central"/>
</dbReference>
<evidence type="ECO:0000313" key="24">
    <source>
        <dbReference type="EnsemblPlants" id="Solyc07g005030.3.1"/>
    </source>
</evidence>
<dbReference type="SMART" id="SM00358">
    <property type="entry name" value="DSRM"/>
    <property type="match status" value="2"/>
</dbReference>
<dbReference type="PROSITE" id="PS00517">
    <property type="entry name" value="RNASE_3_1"/>
    <property type="match status" value="1"/>
</dbReference>
<evidence type="ECO:0000256" key="6">
    <source>
        <dbReference type="ARBA" id="ARBA00022737"/>
    </source>
</evidence>
<dbReference type="InParanoid" id="A0A3Q7H613"/>
<dbReference type="GO" id="GO:0044027">
    <property type="term" value="P:negative regulation of gene expression via chromosomal CpG island methylation"/>
    <property type="evidence" value="ECO:0007669"/>
    <property type="project" value="EnsemblPlants"/>
</dbReference>
<evidence type="ECO:0000256" key="17">
    <source>
        <dbReference type="PROSITE-ProRule" id="PRU00657"/>
    </source>
</evidence>
<accession>A0A3Q7H613</accession>
<dbReference type="FunFam" id="3.30.160.380:FF:000001">
    <property type="entry name" value="Endoribonuclease dicer-like 1"/>
    <property type="match status" value="1"/>
</dbReference>
<dbReference type="EnsemblPlants" id="Solyc07g005030.3.1">
    <property type="protein sequence ID" value="Solyc07g005030.3.1"/>
    <property type="gene ID" value="Solyc07g005030.3"/>
</dbReference>
<dbReference type="PROSITE" id="PS51192">
    <property type="entry name" value="HELICASE_ATP_BIND_1"/>
    <property type="match status" value="1"/>
</dbReference>
<feature type="domain" description="Dicer dsRNA-binding fold" evidence="23">
    <location>
        <begin position="628"/>
        <end position="718"/>
    </location>
</feature>
<reference evidence="24" key="1">
    <citation type="journal article" date="2012" name="Nature">
        <title>The tomato genome sequence provides insights into fleshy fruit evolution.</title>
        <authorList>
            <consortium name="Tomato Genome Consortium"/>
        </authorList>
    </citation>
    <scope>NUCLEOTIDE SEQUENCE [LARGE SCALE GENOMIC DNA]</scope>
    <source>
        <strain evidence="24">cv. Heinz 1706</strain>
    </source>
</reference>
<dbReference type="InterPro" id="IPR011545">
    <property type="entry name" value="DEAD/DEAH_box_helicase_dom"/>
</dbReference>
<dbReference type="GO" id="GO:0004525">
    <property type="term" value="F:ribonuclease III activity"/>
    <property type="evidence" value="ECO:0000318"/>
    <property type="project" value="GO_Central"/>
</dbReference>
<dbReference type="InterPro" id="IPR036389">
    <property type="entry name" value="RNase_III_sf"/>
</dbReference>
<dbReference type="PROSITE" id="PS50142">
    <property type="entry name" value="RNASE_3_2"/>
    <property type="match status" value="2"/>
</dbReference>
<dbReference type="SMART" id="SM00949">
    <property type="entry name" value="PAZ"/>
    <property type="match status" value="1"/>
</dbReference>
<dbReference type="PROSITE" id="PS50821">
    <property type="entry name" value="PAZ"/>
    <property type="match status" value="1"/>
</dbReference>
<keyword evidence="25" id="KW-1185">Reference proteome</keyword>
<feature type="domain" description="DRBM" evidence="18">
    <location>
        <begin position="1421"/>
        <end position="1487"/>
    </location>
</feature>
<evidence type="ECO:0000256" key="14">
    <source>
        <dbReference type="ARBA" id="ARBA00023158"/>
    </source>
</evidence>
<dbReference type="GO" id="GO:0036464">
    <property type="term" value="C:cytoplasmic ribonucleoprotein granule"/>
    <property type="evidence" value="ECO:0007669"/>
    <property type="project" value="EnsemblPlants"/>
</dbReference>
<evidence type="ECO:0000256" key="1">
    <source>
        <dbReference type="ARBA" id="ARBA00001936"/>
    </source>
</evidence>
<dbReference type="STRING" id="4081.A0A3Q7H613"/>
<evidence type="ECO:0000313" key="25">
    <source>
        <dbReference type="Proteomes" id="UP000004994"/>
    </source>
</evidence>